<dbReference type="GO" id="GO:0005634">
    <property type="term" value="C:nucleus"/>
    <property type="evidence" value="ECO:0007669"/>
    <property type="project" value="TreeGrafter"/>
</dbReference>
<dbReference type="InterPro" id="IPR013927">
    <property type="entry name" value="TF_Opi1_Ccg-8"/>
</dbReference>
<dbReference type="GO" id="GO:0006357">
    <property type="term" value="P:regulation of transcription by RNA polymerase II"/>
    <property type="evidence" value="ECO:0007669"/>
    <property type="project" value="TreeGrafter"/>
</dbReference>
<dbReference type="GO" id="GO:0030968">
    <property type="term" value="P:endoplasmic reticulum unfolded protein response"/>
    <property type="evidence" value="ECO:0007669"/>
    <property type="project" value="TreeGrafter"/>
</dbReference>
<keyword evidence="3" id="KW-1185">Reference proteome</keyword>
<name>A0A8H7S7E6_9FUNG</name>
<evidence type="ECO:0000256" key="1">
    <source>
        <dbReference type="SAM" id="MobiDB-lite"/>
    </source>
</evidence>
<accession>A0A8H7S7E6</accession>
<feature type="compositionally biased region" description="Basic and acidic residues" evidence="1">
    <location>
        <begin position="25"/>
        <end position="36"/>
    </location>
</feature>
<feature type="compositionally biased region" description="Polar residues" evidence="1">
    <location>
        <begin position="1"/>
        <end position="24"/>
    </location>
</feature>
<feature type="compositionally biased region" description="Low complexity" evidence="1">
    <location>
        <begin position="189"/>
        <end position="207"/>
    </location>
</feature>
<dbReference type="PANTHER" id="PTHR38406">
    <property type="entry name" value="TRANSCRIPTIONAL REPRESSOR OPI1"/>
    <property type="match status" value="1"/>
</dbReference>
<gene>
    <name evidence="2" type="ORF">INT45_000149</name>
</gene>
<dbReference type="EMBL" id="JAEPRB010000048">
    <property type="protein sequence ID" value="KAG2224134.1"/>
    <property type="molecule type" value="Genomic_DNA"/>
</dbReference>
<feature type="region of interest" description="Disordered" evidence="1">
    <location>
        <begin position="169"/>
        <end position="212"/>
    </location>
</feature>
<feature type="compositionally biased region" description="Low complexity" evidence="1">
    <location>
        <begin position="445"/>
        <end position="461"/>
    </location>
</feature>
<evidence type="ECO:0000313" key="3">
    <source>
        <dbReference type="Proteomes" id="UP000646827"/>
    </source>
</evidence>
<dbReference type="AlphaFoldDB" id="A0A8H7S7E6"/>
<reference evidence="2 3" key="1">
    <citation type="submission" date="2020-12" db="EMBL/GenBank/DDBJ databases">
        <title>Metabolic potential, ecology and presence of endohyphal bacteria is reflected in genomic diversity of Mucoromycotina.</title>
        <authorList>
            <person name="Muszewska A."/>
            <person name="Okrasinska A."/>
            <person name="Steczkiewicz K."/>
            <person name="Drgas O."/>
            <person name="Orlowska M."/>
            <person name="Perlinska-Lenart U."/>
            <person name="Aleksandrzak-Piekarczyk T."/>
            <person name="Szatraj K."/>
            <person name="Zielenkiewicz U."/>
            <person name="Pilsyk S."/>
            <person name="Malc E."/>
            <person name="Mieczkowski P."/>
            <person name="Kruszewska J.S."/>
            <person name="Biernat P."/>
            <person name="Pawlowska J."/>
        </authorList>
    </citation>
    <scope>NUCLEOTIDE SEQUENCE [LARGE SCALE GENOMIC DNA]</scope>
    <source>
        <strain evidence="2 3">CBS 142.35</strain>
    </source>
</reference>
<sequence length="461" mass="51811">MAQQQQQHNATSPMSITQLCNFEQEQQKKKEMTHSHDPDVQIAAEALGDMARSGIDNKDKVVLPPISSPPSLRYYSFSSDSSIATTINEHEDQQQQQEQQQQRIASSDYTLVNSAWKAFQTSKESVKYGAEMVESFTAPIYERYGSSKRPSIKVEDEDDATLATAKILAKTSISEHPERNSLRHRRGDSTTPIRSRPSSRSTSPHRPYTLKHKSPAVRHYKNNKDLQTSRWQQLILHAGSAAGTTAAVVSEESMKCLRYCLSWLQYAMQHIERQMALLRSYLVSLATHNNKKTVTKEILHQEENPDATVASIKKEMVDTVRKVVDIVSRYASSSLPEQAKNTVRSYILELPKKWQVANSSTTLSPMTNNNNNSNNSVEDPQLHETSIKLLNFGGESIEMLQSVSDVFSDTVDRADLWLDRLRVMGVTSTTSTTTTHNDSRHHQAPSSSSSPPTTMMMDINP</sequence>
<dbReference type="OrthoDB" id="2441642at2759"/>
<proteinExistence type="predicted"/>
<dbReference type="PANTHER" id="PTHR38406:SF1">
    <property type="entry name" value="TRANSCRIPTIONAL REPRESSOR OPI1"/>
    <property type="match status" value="1"/>
</dbReference>
<dbReference type="Pfam" id="PF08618">
    <property type="entry name" value="Opi1"/>
    <property type="match status" value="1"/>
</dbReference>
<feature type="region of interest" description="Disordered" evidence="1">
    <location>
        <begin position="429"/>
        <end position="461"/>
    </location>
</feature>
<organism evidence="2 3">
    <name type="scientific">Circinella minor</name>
    <dbReference type="NCBI Taxonomy" id="1195481"/>
    <lineage>
        <taxon>Eukaryota</taxon>
        <taxon>Fungi</taxon>
        <taxon>Fungi incertae sedis</taxon>
        <taxon>Mucoromycota</taxon>
        <taxon>Mucoromycotina</taxon>
        <taxon>Mucoromycetes</taxon>
        <taxon>Mucorales</taxon>
        <taxon>Lichtheimiaceae</taxon>
        <taxon>Circinella</taxon>
    </lineage>
</organism>
<evidence type="ECO:0000313" key="2">
    <source>
        <dbReference type="EMBL" id="KAG2224134.1"/>
    </source>
</evidence>
<dbReference type="GO" id="GO:0003714">
    <property type="term" value="F:transcription corepressor activity"/>
    <property type="evidence" value="ECO:0007669"/>
    <property type="project" value="InterPro"/>
</dbReference>
<protein>
    <submittedName>
        <fullName evidence="2">Uncharacterized protein</fullName>
    </submittedName>
</protein>
<feature type="region of interest" description="Disordered" evidence="1">
    <location>
        <begin position="1"/>
        <end position="36"/>
    </location>
</feature>
<dbReference type="Proteomes" id="UP000646827">
    <property type="component" value="Unassembled WGS sequence"/>
</dbReference>
<comment type="caution">
    <text evidence="2">The sequence shown here is derived from an EMBL/GenBank/DDBJ whole genome shotgun (WGS) entry which is preliminary data.</text>
</comment>
<dbReference type="GO" id="GO:0005783">
    <property type="term" value="C:endoplasmic reticulum"/>
    <property type="evidence" value="ECO:0007669"/>
    <property type="project" value="TreeGrafter"/>
</dbReference>
<dbReference type="GO" id="GO:0008654">
    <property type="term" value="P:phospholipid biosynthetic process"/>
    <property type="evidence" value="ECO:0007669"/>
    <property type="project" value="TreeGrafter"/>
</dbReference>